<dbReference type="InterPro" id="IPR036380">
    <property type="entry name" value="Isochorismatase-like_sf"/>
</dbReference>
<dbReference type="SUPFAM" id="SSF47473">
    <property type="entry name" value="EF-hand"/>
    <property type="match status" value="1"/>
</dbReference>
<dbReference type="GO" id="GO:0008936">
    <property type="term" value="F:nicotinamidase activity"/>
    <property type="evidence" value="ECO:0007669"/>
    <property type="project" value="UniProtKB-EC"/>
</dbReference>
<dbReference type="InterPro" id="IPR002048">
    <property type="entry name" value="EF_hand_dom"/>
</dbReference>
<evidence type="ECO:0000256" key="1">
    <source>
        <dbReference type="ARBA" id="ARBA00006336"/>
    </source>
</evidence>
<evidence type="ECO:0000256" key="6">
    <source>
        <dbReference type="ARBA" id="ARBA00037900"/>
    </source>
</evidence>
<keyword evidence="4" id="KW-0378">Hydrolase</keyword>
<dbReference type="PANTHER" id="PTHR11080:SF2">
    <property type="entry name" value="LD05707P"/>
    <property type="match status" value="1"/>
</dbReference>
<dbReference type="Pfam" id="PF13499">
    <property type="entry name" value="EF-hand_7"/>
    <property type="match status" value="1"/>
</dbReference>
<evidence type="ECO:0000256" key="3">
    <source>
        <dbReference type="ARBA" id="ARBA00022723"/>
    </source>
</evidence>
<dbReference type="PROSITE" id="PS50222">
    <property type="entry name" value="EF_HAND_2"/>
    <property type="match status" value="2"/>
</dbReference>
<dbReference type="PROSITE" id="PS00018">
    <property type="entry name" value="EF_HAND_1"/>
    <property type="match status" value="2"/>
</dbReference>
<accession>A0A8S4NBX3</accession>
<evidence type="ECO:0000259" key="9">
    <source>
        <dbReference type="PROSITE" id="PS50222"/>
    </source>
</evidence>
<dbReference type="EC" id="3.5.1.19" evidence="7"/>
<comment type="pathway">
    <text evidence="6">Cofactor biosynthesis; nicotinate biosynthesis; nicotinate from nicotinamide: step 1/1.</text>
</comment>
<evidence type="ECO:0000256" key="7">
    <source>
        <dbReference type="ARBA" id="ARBA00039017"/>
    </source>
</evidence>
<dbReference type="InterPro" id="IPR018247">
    <property type="entry name" value="EF_Hand_1_Ca_BS"/>
</dbReference>
<dbReference type="OrthoDB" id="167809at2759"/>
<dbReference type="InterPro" id="IPR000868">
    <property type="entry name" value="Isochorismatase-like_dom"/>
</dbReference>
<dbReference type="Proteomes" id="UP000749559">
    <property type="component" value="Unassembled WGS sequence"/>
</dbReference>
<gene>
    <name evidence="10" type="ORF">OFUS_LOCUS4958</name>
</gene>
<reference evidence="10" key="1">
    <citation type="submission" date="2022-03" db="EMBL/GenBank/DDBJ databases">
        <authorList>
            <person name="Martin C."/>
        </authorList>
    </citation>
    <scope>NUCLEOTIDE SEQUENCE</scope>
</reference>
<feature type="domain" description="EF-hand" evidence="9">
    <location>
        <begin position="34"/>
        <end position="69"/>
    </location>
</feature>
<evidence type="ECO:0000256" key="2">
    <source>
        <dbReference type="ARBA" id="ARBA00022642"/>
    </source>
</evidence>
<dbReference type="SUPFAM" id="SSF52499">
    <property type="entry name" value="Isochorismatase-like hydrolases"/>
    <property type="match status" value="1"/>
</dbReference>
<evidence type="ECO:0000313" key="11">
    <source>
        <dbReference type="Proteomes" id="UP000749559"/>
    </source>
</evidence>
<keyword evidence="3" id="KW-0479">Metal-binding</keyword>
<dbReference type="CDD" id="cd00051">
    <property type="entry name" value="EFh"/>
    <property type="match status" value="1"/>
</dbReference>
<comment type="similarity">
    <text evidence="1">Belongs to the isochorismatase family.</text>
</comment>
<dbReference type="EMBL" id="CAIIXF020000002">
    <property type="protein sequence ID" value="CAH1777981.1"/>
    <property type="molecule type" value="Genomic_DNA"/>
</dbReference>
<dbReference type="InterPro" id="IPR052347">
    <property type="entry name" value="Isochorismatase_Nicotinamidase"/>
</dbReference>
<dbReference type="Gene3D" id="3.40.50.850">
    <property type="entry name" value="Isochorismatase-like"/>
    <property type="match status" value="1"/>
</dbReference>
<keyword evidence="11" id="KW-1185">Reference proteome</keyword>
<dbReference type="PANTHER" id="PTHR11080">
    <property type="entry name" value="PYRAZINAMIDASE/NICOTINAMIDASE"/>
    <property type="match status" value="1"/>
</dbReference>
<dbReference type="InterPro" id="IPR011992">
    <property type="entry name" value="EF-hand-dom_pair"/>
</dbReference>
<evidence type="ECO:0000256" key="4">
    <source>
        <dbReference type="ARBA" id="ARBA00022801"/>
    </source>
</evidence>
<dbReference type="SMART" id="SM00054">
    <property type="entry name" value="EFh"/>
    <property type="match status" value="2"/>
</dbReference>
<sequence>MANVNTGSRSRIMDTNKQNTPNFIENCLKCHATSSAEKLNECFKSFDMNKDGKLDLKEFDHFLGCLFSKNGKPYPITEKQRKIIHNLLDENKDGKIDYEEFRIIWYHWLKQILDPVTALLVVDVQNDFITGSLAIKDCPAGQDGEAIIPVINKMLDTVKFDCVVYSYDWHPPNHISFVDNVKSWKVHNSSKVPADIAKLYDTVTFDGDPIKVQKLWPAHCIQNSWGSQLHPDLKVVENACHVNKGKNPEIDSYSAFWDNNKLSQTELVSELTKRGVTDVYVCGVAYDVCVGAQGVSLGIVVGTDEPMLLISQP</sequence>
<organism evidence="10 11">
    <name type="scientific">Owenia fusiformis</name>
    <name type="common">Polychaete worm</name>
    <dbReference type="NCBI Taxonomy" id="6347"/>
    <lineage>
        <taxon>Eukaryota</taxon>
        <taxon>Metazoa</taxon>
        <taxon>Spiralia</taxon>
        <taxon>Lophotrochozoa</taxon>
        <taxon>Annelida</taxon>
        <taxon>Polychaeta</taxon>
        <taxon>Sedentaria</taxon>
        <taxon>Canalipalpata</taxon>
        <taxon>Sabellida</taxon>
        <taxon>Oweniida</taxon>
        <taxon>Oweniidae</taxon>
        <taxon>Owenia</taxon>
    </lineage>
</organism>
<evidence type="ECO:0000256" key="5">
    <source>
        <dbReference type="ARBA" id="ARBA00022837"/>
    </source>
</evidence>
<dbReference type="GO" id="GO:0019363">
    <property type="term" value="P:pyridine nucleotide biosynthetic process"/>
    <property type="evidence" value="ECO:0007669"/>
    <property type="project" value="UniProtKB-KW"/>
</dbReference>
<evidence type="ECO:0000313" key="10">
    <source>
        <dbReference type="EMBL" id="CAH1777981.1"/>
    </source>
</evidence>
<comment type="caution">
    <text evidence="10">The sequence shown here is derived from an EMBL/GenBank/DDBJ whole genome shotgun (WGS) entry which is preliminary data.</text>
</comment>
<evidence type="ECO:0000256" key="8">
    <source>
        <dbReference type="ARBA" id="ARBA00043224"/>
    </source>
</evidence>
<dbReference type="Pfam" id="PF00857">
    <property type="entry name" value="Isochorismatase"/>
    <property type="match status" value="1"/>
</dbReference>
<dbReference type="AlphaFoldDB" id="A0A8S4NBX3"/>
<feature type="domain" description="EF-hand" evidence="9">
    <location>
        <begin position="76"/>
        <end position="111"/>
    </location>
</feature>
<keyword evidence="5" id="KW-0106">Calcium</keyword>
<dbReference type="Gene3D" id="1.10.238.10">
    <property type="entry name" value="EF-hand"/>
    <property type="match status" value="1"/>
</dbReference>
<proteinExistence type="inferred from homology"/>
<name>A0A8S4NBX3_OWEFU</name>
<protein>
    <recommendedName>
        <fullName evidence="7">nicotinamidase</fullName>
        <ecNumber evidence="7">3.5.1.19</ecNumber>
    </recommendedName>
    <alternativeName>
        <fullName evidence="8">Nicotinamide deamidase</fullName>
    </alternativeName>
</protein>
<keyword evidence="2" id="KW-0662">Pyridine nucleotide biosynthesis</keyword>
<dbReference type="GO" id="GO:0005509">
    <property type="term" value="F:calcium ion binding"/>
    <property type="evidence" value="ECO:0007669"/>
    <property type="project" value="InterPro"/>
</dbReference>